<dbReference type="PANTHER" id="PTHR12771:SF3">
    <property type="entry name" value="ELMO_CED-12 FAMILY PROTEIN"/>
    <property type="match status" value="1"/>
</dbReference>
<evidence type="ECO:0000313" key="3">
    <source>
        <dbReference type="EMBL" id="KAF9588024.1"/>
    </source>
</evidence>
<keyword evidence="1" id="KW-0732">Signal</keyword>
<feature type="domain" description="ELMO" evidence="2">
    <location>
        <begin position="128"/>
        <end position="184"/>
    </location>
</feature>
<feature type="chain" id="PRO_5032573361" description="ELMO domain-containing protein" evidence="1">
    <location>
        <begin position="29"/>
        <end position="549"/>
    </location>
</feature>
<dbReference type="InterPro" id="IPR006816">
    <property type="entry name" value="ELMO_dom"/>
</dbReference>
<evidence type="ECO:0000256" key="1">
    <source>
        <dbReference type="SAM" id="SignalP"/>
    </source>
</evidence>
<feature type="domain" description="ELMO" evidence="2">
    <location>
        <begin position="186"/>
        <end position="267"/>
    </location>
</feature>
<name>A0A835LDQ1_9MAGN</name>
<feature type="signal peptide" evidence="1">
    <location>
        <begin position="1"/>
        <end position="28"/>
    </location>
</feature>
<protein>
    <recommendedName>
        <fullName evidence="2">ELMO domain-containing protein</fullName>
    </recommendedName>
</protein>
<sequence>MDQSGRASAQLIALVLAVLIIAPTVISARHIIHSHSHHSHKHHHKTSRTKDGMIVKADFYGERRAVIHGRPDTVQVAGSRLPDCSHACGSCRPCRLVMVDEGGRWKRKSGHEDQALAHNLAHEKRLKMLQERLQVPFDETRPDHQEALRALWHAAFPEVKLKALISEQWKEMGWQGPNPSTDFRLLFKQEGKRAKWEYPFAVAGINVSFMLTQMLDLYSAKPKCLPGINFIKILSEDEEAFDVLYCIAFEMMDAQWLAMRASYMEFNVLTADDDFAQFMRHKYFLRDGEPIKYSTRSSIWSGIKWALEHIEQNYQWNIGDGSKIDVWRHNWSGSSSMMQELGLTSAELKGCNARLDQEEQRNLKSIGLLWSRIPLFILTSLLRLGNCALKKGRAAAASKNGIIKELWQAALFSGIVVLWKHRNIVYHDDCGPSLQTCQKMPDESILRSWGLPPNYRRAPRVQSCRWFLPDQGMSRNIGTQTNFMAEVLAIIECIELAVQRGWYVLCVESDSTAAVHALDTIDCLGSSLLGGTSVNLRCSKFIPLQRGGK</sequence>
<dbReference type="Pfam" id="PF17181">
    <property type="entry name" value="EPF"/>
    <property type="match status" value="1"/>
</dbReference>
<dbReference type="Proteomes" id="UP000631114">
    <property type="component" value="Unassembled WGS sequence"/>
</dbReference>
<reference evidence="3 4" key="1">
    <citation type="submission" date="2020-10" db="EMBL/GenBank/DDBJ databases">
        <title>The Coptis chinensis genome and diversification of protoberbering-type alkaloids.</title>
        <authorList>
            <person name="Wang B."/>
            <person name="Shu S."/>
            <person name="Song C."/>
            <person name="Liu Y."/>
        </authorList>
    </citation>
    <scope>NUCLEOTIDE SEQUENCE [LARGE SCALE GENOMIC DNA]</scope>
    <source>
        <strain evidence="3">HL-2020</strain>
        <tissue evidence="3">Leaf</tissue>
    </source>
</reference>
<accession>A0A835LDQ1</accession>
<dbReference type="InterPro" id="IPR050868">
    <property type="entry name" value="ELMO_domain-containing"/>
</dbReference>
<dbReference type="EMBL" id="JADFTS010000009">
    <property type="protein sequence ID" value="KAF9588024.1"/>
    <property type="molecule type" value="Genomic_DNA"/>
</dbReference>
<dbReference type="GO" id="GO:0003676">
    <property type="term" value="F:nucleic acid binding"/>
    <property type="evidence" value="ECO:0007669"/>
    <property type="project" value="InterPro"/>
</dbReference>
<evidence type="ECO:0000259" key="2">
    <source>
        <dbReference type="Pfam" id="PF04727"/>
    </source>
</evidence>
<dbReference type="Gene3D" id="3.30.420.10">
    <property type="entry name" value="Ribonuclease H-like superfamily/Ribonuclease H"/>
    <property type="match status" value="1"/>
</dbReference>
<keyword evidence="4" id="KW-1185">Reference proteome</keyword>
<dbReference type="PANTHER" id="PTHR12771">
    <property type="entry name" value="ENGULFMENT AND CELL MOTILITY"/>
    <property type="match status" value="1"/>
</dbReference>
<evidence type="ECO:0000313" key="4">
    <source>
        <dbReference type="Proteomes" id="UP000631114"/>
    </source>
</evidence>
<dbReference type="InterPro" id="IPR036397">
    <property type="entry name" value="RNaseH_sf"/>
</dbReference>
<comment type="caution">
    <text evidence="3">The sequence shown here is derived from an EMBL/GenBank/DDBJ whole genome shotgun (WGS) entry which is preliminary data.</text>
</comment>
<dbReference type="Pfam" id="PF04727">
    <property type="entry name" value="ELMO_CED12"/>
    <property type="match status" value="2"/>
</dbReference>
<gene>
    <name evidence="3" type="ORF">IFM89_007199</name>
</gene>
<proteinExistence type="predicted"/>
<dbReference type="AlphaFoldDB" id="A0A835LDQ1"/>
<organism evidence="3 4">
    <name type="scientific">Coptis chinensis</name>
    <dbReference type="NCBI Taxonomy" id="261450"/>
    <lineage>
        <taxon>Eukaryota</taxon>
        <taxon>Viridiplantae</taxon>
        <taxon>Streptophyta</taxon>
        <taxon>Embryophyta</taxon>
        <taxon>Tracheophyta</taxon>
        <taxon>Spermatophyta</taxon>
        <taxon>Magnoliopsida</taxon>
        <taxon>Ranunculales</taxon>
        <taxon>Ranunculaceae</taxon>
        <taxon>Coptidoideae</taxon>
        <taxon>Coptis</taxon>
    </lineage>
</organism>
<dbReference type="OrthoDB" id="67155at2759"/>